<evidence type="ECO:0000256" key="1">
    <source>
        <dbReference type="ARBA" id="ARBA00004141"/>
    </source>
</evidence>
<evidence type="ECO:0000256" key="3">
    <source>
        <dbReference type="ARBA" id="ARBA00022989"/>
    </source>
</evidence>
<dbReference type="GO" id="GO:0016020">
    <property type="term" value="C:membrane"/>
    <property type="evidence" value="ECO:0007669"/>
    <property type="project" value="UniProtKB-SubCell"/>
</dbReference>
<organism evidence="7 8">
    <name type="scientific">Sphingobacterium siyangense</name>
    <dbReference type="NCBI Taxonomy" id="459529"/>
    <lineage>
        <taxon>Bacteria</taxon>
        <taxon>Pseudomonadati</taxon>
        <taxon>Bacteroidota</taxon>
        <taxon>Sphingobacteriia</taxon>
        <taxon>Sphingobacteriales</taxon>
        <taxon>Sphingobacteriaceae</taxon>
        <taxon>Sphingobacterium</taxon>
    </lineage>
</organism>
<feature type="transmembrane region" description="Helical" evidence="5">
    <location>
        <begin position="189"/>
        <end position="208"/>
    </location>
</feature>
<evidence type="ECO:0000256" key="4">
    <source>
        <dbReference type="ARBA" id="ARBA00023136"/>
    </source>
</evidence>
<dbReference type="EMBL" id="MCAQ01000004">
    <property type="protein sequence ID" value="RKF39521.1"/>
    <property type="molecule type" value="Genomic_DNA"/>
</dbReference>
<gene>
    <name evidence="7" type="ORF">BCY89_24170</name>
</gene>
<evidence type="ECO:0000313" key="8">
    <source>
        <dbReference type="Proteomes" id="UP000286402"/>
    </source>
</evidence>
<name>A0A420G2T3_9SPHI</name>
<keyword evidence="7" id="KW-0378">Hydrolase</keyword>
<keyword evidence="8" id="KW-1185">Reference proteome</keyword>
<feature type="transmembrane region" description="Helical" evidence="5">
    <location>
        <begin position="69"/>
        <end position="87"/>
    </location>
</feature>
<keyword evidence="2 5" id="KW-0812">Transmembrane</keyword>
<evidence type="ECO:0000256" key="2">
    <source>
        <dbReference type="ARBA" id="ARBA00022692"/>
    </source>
</evidence>
<sequence>MKFFDIFPTFAEAPYSYIVVPIIVVCSIIGFHNKSFFHALVLHPYEIARGKRIHTLLTSALIHRNWRHLLFNCVVIFGLGYDMFGNLKQESGTTIASLVTPLLFIMIIILPNLFQYLQEKGNFIHTSIGASNLTFGLFGFSFLYFPLQPTHSFIIPFINNSAQYWLAVLLLLIFLLTIPKSKINKRLHLIAYLTGSFLAIIIRPQSFLEIQTVFKIFPLT</sequence>
<feature type="transmembrane region" description="Helical" evidence="5">
    <location>
        <begin position="153"/>
        <end position="177"/>
    </location>
</feature>
<dbReference type="InterPro" id="IPR022764">
    <property type="entry name" value="Peptidase_S54_rhomboid_dom"/>
</dbReference>
<dbReference type="Pfam" id="PF01694">
    <property type="entry name" value="Rhomboid"/>
    <property type="match status" value="1"/>
</dbReference>
<dbReference type="AlphaFoldDB" id="A0A420G2T3"/>
<dbReference type="GO" id="GO:0006508">
    <property type="term" value="P:proteolysis"/>
    <property type="evidence" value="ECO:0007669"/>
    <property type="project" value="UniProtKB-KW"/>
</dbReference>
<feature type="domain" description="Peptidase S54 rhomboid" evidence="6">
    <location>
        <begin position="52"/>
        <end position="203"/>
    </location>
</feature>
<dbReference type="Gene3D" id="1.20.1540.10">
    <property type="entry name" value="Rhomboid-like"/>
    <property type="match status" value="1"/>
</dbReference>
<reference evidence="7 8" key="1">
    <citation type="submission" date="2016-07" db="EMBL/GenBank/DDBJ databases">
        <title>Genome analysis of Sphingobacterium siyangense T12B17.</title>
        <authorList>
            <person name="Xu D."/>
            <person name="Su Y."/>
            <person name="Zheng S."/>
        </authorList>
    </citation>
    <scope>NUCLEOTIDE SEQUENCE [LARGE SCALE GENOMIC DNA]</scope>
    <source>
        <strain evidence="7 8">T12B17</strain>
    </source>
</reference>
<protein>
    <submittedName>
        <fullName evidence="7">Rhomboid family intramembrane serine protease</fullName>
    </submittedName>
</protein>
<comment type="subcellular location">
    <subcellularLocation>
        <location evidence="1">Membrane</location>
        <topology evidence="1">Multi-pass membrane protein</topology>
    </subcellularLocation>
</comment>
<dbReference type="InterPro" id="IPR035952">
    <property type="entry name" value="Rhomboid-like_sf"/>
</dbReference>
<keyword evidence="7" id="KW-0645">Protease</keyword>
<accession>A0A420G2T3</accession>
<feature type="transmembrane region" description="Helical" evidence="5">
    <location>
        <begin position="126"/>
        <end position="147"/>
    </location>
</feature>
<feature type="transmembrane region" description="Helical" evidence="5">
    <location>
        <begin position="93"/>
        <end position="114"/>
    </location>
</feature>
<dbReference type="SUPFAM" id="SSF144091">
    <property type="entry name" value="Rhomboid-like"/>
    <property type="match status" value="1"/>
</dbReference>
<proteinExistence type="predicted"/>
<keyword evidence="4 5" id="KW-0472">Membrane</keyword>
<comment type="caution">
    <text evidence="7">The sequence shown here is derived from an EMBL/GenBank/DDBJ whole genome shotgun (WGS) entry which is preliminary data.</text>
</comment>
<dbReference type="GO" id="GO:0004252">
    <property type="term" value="F:serine-type endopeptidase activity"/>
    <property type="evidence" value="ECO:0007669"/>
    <property type="project" value="InterPro"/>
</dbReference>
<feature type="transmembrane region" description="Helical" evidence="5">
    <location>
        <begin position="15"/>
        <end position="32"/>
    </location>
</feature>
<evidence type="ECO:0000256" key="5">
    <source>
        <dbReference type="SAM" id="Phobius"/>
    </source>
</evidence>
<dbReference type="Proteomes" id="UP000286402">
    <property type="component" value="Unassembled WGS sequence"/>
</dbReference>
<keyword evidence="3 5" id="KW-1133">Transmembrane helix</keyword>
<dbReference type="RefSeq" id="WP_120333426.1">
    <property type="nucleotide sequence ID" value="NZ_MCAQ01000004.1"/>
</dbReference>
<evidence type="ECO:0000313" key="7">
    <source>
        <dbReference type="EMBL" id="RKF39521.1"/>
    </source>
</evidence>
<evidence type="ECO:0000259" key="6">
    <source>
        <dbReference type="Pfam" id="PF01694"/>
    </source>
</evidence>